<evidence type="ECO:0008006" key="4">
    <source>
        <dbReference type="Google" id="ProtNLM"/>
    </source>
</evidence>
<organism evidence="2 3">
    <name type="scientific">Alcanivorax sediminis</name>
    <dbReference type="NCBI Taxonomy" id="2663008"/>
    <lineage>
        <taxon>Bacteria</taxon>
        <taxon>Pseudomonadati</taxon>
        <taxon>Pseudomonadota</taxon>
        <taxon>Gammaproteobacteria</taxon>
        <taxon>Oceanospirillales</taxon>
        <taxon>Alcanivoracaceae</taxon>
        <taxon>Alcanivorax</taxon>
    </lineage>
</organism>
<dbReference type="RefSeq" id="WP_153500330.1">
    <property type="nucleotide sequence ID" value="NZ_WIRE01000001.1"/>
</dbReference>
<reference evidence="2 3" key="1">
    <citation type="submission" date="2019-10" db="EMBL/GenBank/DDBJ databases">
        <title>Alcanivorax sp.PA15-N-34 draft genome sequence.</title>
        <authorList>
            <person name="Liao X."/>
            <person name="Shao Z."/>
        </authorList>
    </citation>
    <scope>NUCLEOTIDE SEQUENCE [LARGE SCALE GENOMIC DNA]</scope>
    <source>
        <strain evidence="2 3">PA15-N-34</strain>
    </source>
</reference>
<accession>A0A6N7LRV4</accession>
<dbReference type="InterPro" id="IPR010239">
    <property type="entry name" value="CHP02001"/>
</dbReference>
<proteinExistence type="predicted"/>
<protein>
    <recommendedName>
        <fullName evidence="4">Histidine kinase</fullName>
    </recommendedName>
</protein>
<sequence length="240" mass="25311">MKNVFGLKKAVLASAVAAAVTLPSMAAAEISGSLGISNMYFWRGLDISAGGAQVAGSLDYSHASGLYAGVWGSSETDTTEYDLYAGYGAEVGGVSFDISYWDYNYPNDTDSDLEEVIGSVGFAGLTATAYIGVGEIGHGRVDGEPAPDNESNYFTLGYSYDKYGITVGTWDNEADDTNYTHVDLSYALTDELSFTVSKVVDADDCAINLTDALDADGNCVGDSDDVDDDTLFVVSYSFAI</sequence>
<keyword evidence="3" id="KW-1185">Reference proteome</keyword>
<dbReference type="NCBIfam" id="TIGR02001">
    <property type="entry name" value="gcw_chp"/>
    <property type="match status" value="1"/>
</dbReference>
<keyword evidence="1" id="KW-0732">Signal</keyword>
<comment type="caution">
    <text evidence="2">The sequence shown here is derived from an EMBL/GenBank/DDBJ whole genome shotgun (WGS) entry which is preliminary data.</text>
</comment>
<gene>
    <name evidence="2" type="ORF">GFN93_07840</name>
</gene>
<evidence type="ECO:0000313" key="2">
    <source>
        <dbReference type="EMBL" id="MQX53159.1"/>
    </source>
</evidence>
<name>A0A6N7LRV4_9GAMM</name>
<evidence type="ECO:0000313" key="3">
    <source>
        <dbReference type="Proteomes" id="UP000469421"/>
    </source>
</evidence>
<dbReference type="Proteomes" id="UP000469421">
    <property type="component" value="Unassembled WGS sequence"/>
</dbReference>
<evidence type="ECO:0000256" key="1">
    <source>
        <dbReference type="SAM" id="SignalP"/>
    </source>
</evidence>
<feature type="chain" id="PRO_5027092067" description="Histidine kinase" evidence="1">
    <location>
        <begin position="27"/>
        <end position="240"/>
    </location>
</feature>
<feature type="signal peptide" evidence="1">
    <location>
        <begin position="1"/>
        <end position="26"/>
    </location>
</feature>
<dbReference type="Pfam" id="PF09694">
    <property type="entry name" value="Gcw_chp"/>
    <property type="match status" value="1"/>
</dbReference>
<dbReference type="AlphaFoldDB" id="A0A6N7LRV4"/>
<dbReference type="EMBL" id="WIRE01000001">
    <property type="protein sequence ID" value="MQX53159.1"/>
    <property type="molecule type" value="Genomic_DNA"/>
</dbReference>